<dbReference type="RefSeq" id="WP_324773042.1">
    <property type="nucleotide sequence ID" value="NZ_BAAATS010000032.1"/>
</dbReference>
<dbReference type="Gene3D" id="3.10.450.50">
    <property type="match status" value="1"/>
</dbReference>
<dbReference type="Pfam" id="PF07366">
    <property type="entry name" value="SnoaL"/>
    <property type="match status" value="1"/>
</dbReference>
<proteinExistence type="predicted"/>
<protein>
    <submittedName>
        <fullName evidence="1">Ester cyclase</fullName>
    </submittedName>
</protein>
<name>A0ABU6CK44_9ACTN</name>
<dbReference type="PANTHER" id="PTHR38436">
    <property type="entry name" value="POLYKETIDE CYCLASE SNOAL-LIKE DOMAIN"/>
    <property type="match status" value="1"/>
</dbReference>
<comment type="caution">
    <text evidence="1">The sequence shown here is derived from an EMBL/GenBank/DDBJ whole genome shotgun (WGS) entry which is preliminary data.</text>
</comment>
<dbReference type="SUPFAM" id="SSF54427">
    <property type="entry name" value="NTF2-like"/>
    <property type="match status" value="1"/>
</dbReference>
<evidence type="ECO:0000313" key="2">
    <source>
        <dbReference type="Proteomes" id="UP001352223"/>
    </source>
</evidence>
<reference evidence="1 2" key="1">
    <citation type="submission" date="2022-10" db="EMBL/GenBank/DDBJ databases">
        <authorList>
            <person name="Xie J."/>
            <person name="Shen N."/>
        </authorList>
    </citation>
    <scope>NUCLEOTIDE SEQUENCE [LARGE SCALE GENOMIC DNA]</scope>
    <source>
        <strain evidence="1 2">DSM 41681</strain>
    </source>
</reference>
<dbReference type="PANTHER" id="PTHR38436:SF1">
    <property type="entry name" value="ESTER CYCLASE"/>
    <property type="match status" value="1"/>
</dbReference>
<gene>
    <name evidence="1" type="ORF">OKJ48_33440</name>
</gene>
<dbReference type="InterPro" id="IPR009959">
    <property type="entry name" value="Cyclase_SnoaL-like"/>
</dbReference>
<accession>A0ABU6CK44</accession>
<dbReference type="EMBL" id="JAOZYB010000323">
    <property type="protein sequence ID" value="MEB3965095.1"/>
    <property type="molecule type" value="Genomic_DNA"/>
</dbReference>
<dbReference type="Proteomes" id="UP001352223">
    <property type="component" value="Unassembled WGS sequence"/>
</dbReference>
<sequence>MTTDHNADAKALFDAWLQLWNGDLSLAPEVASDGFQVHSHMIDGSDSSAIRGAEGLAEFVRAGRSHTPDLKFSVEVPPLFDGDYLSVRWTATGTYDGSFPGAKAPAGTVVTFTGTDTLLVRDGRFVEYWLNTDGLHMLQQLQIV</sequence>
<organism evidence="1 2">
    <name type="scientific">Streptomyces kunmingensis</name>
    <dbReference type="NCBI Taxonomy" id="68225"/>
    <lineage>
        <taxon>Bacteria</taxon>
        <taxon>Bacillati</taxon>
        <taxon>Actinomycetota</taxon>
        <taxon>Actinomycetes</taxon>
        <taxon>Kitasatosporales</taxon>
        <taxon>Streptomycetaceae</taxon>
        <taxon>Streptomyces</taxon>
    </lineage>
</organism>
<dbReference type="InterPro" id="IPR032710">
    <property type="entry name" value="NTF2-like_dom_sf"/>
</dbReference>
<evidence type="ECO:0000313" key="1">
    <source>
        <dbReference type="EMBL" id="MEB3965095.1"/>
    </source>
</evidence>
<keyword evidence="2" id="KW-1185">Reference proteome</keyword>